<organism evidence="9 10">
    <name type="scientific">Microtus ochrogaster</name>
    <name type="common">Prairie vole</name>
    <dbReference type="NCBI Taxonomy" id="79684"/>
    <lineage>
        <taxon>Eukaryota</taxon>
        <taxon>Metazoa</taxon>
        <taxon>Chordata</taxon>
        <taxon>Craniata</taxon>
        <taxon>Vertebrata</taxon>
        <taxon>Euteleostomi</taxon>
        <taxon>Mammalia</taxon>
        <taxon>Eutheria</taxon>
        <taxon>Euarchontoglires</taxon>
        <taxon>Glires</taxon>
        <taxon>Rodentia</taxon>
        <taxon>Myomorpha</taxon>
        <taxon>Muroidea</taxon>
        <taxon>Cricetidae</taxon>
        <taxon>Arvicolinae</taxon>
        <taxon>Microtus</taxon>
    </lineage>
</organism>
<dbReference type="InterPro" id="IPR036179">
    <property type="entry name" value="Ig-like_dom_sf"/>
</dbReference>
<dbReference type="PANTHER" id="PTHR44468">
    <property type="entry name" value="COXSACKIEVIRUS AND ADENOVIRUS RECEPTOR-RELATED"/>
    <property type="match status" value="1"/>
</dbReference>
<comment type="subcellular location">
    <subcellularLocation>
        <location evidence="5">Basolateral cell membrane</location>
        <topology evidence="5">Single-pass type I membrane protein</topology>
    </subcellularLocation>
    <subcellularLocation>
        <location evidence="2">Cell junction</location>
        <location evidence="2">Adherens junction</location>
    </subcellularLocation>
    <subcellularLocation>
        <location evidence="1">Cell junction</location>
        <location evidence="1">Tight junction</location>
    </subcellularLocation>
</comment>
<dbReference type="InterPro" id="IPR013106">
    <property type="entry name" value="Ig_V-set"/>
</dbReference>
<dbReference type="SMART" id="SM00406">
    <property type="entry name" value="IGv"/>
    <property type="match status" value="3"/>
</dbReference>
<dbReference type="RefSeq" id="XP_026645395.1">
    <property type="nucleotide sequence ID" value="XM_026789594.1"/>
</dbReference>
<sequence>MVLLLGFLLLLGVTGFTGGVNITTPEQTVQEVQGETAHLPCMFTLSPEDQGPLDVEWLLLSGPNNEVVDHVIILYTVDKIYSDYYYDLKGRVRFITNDVASGDASIKIRTVRPSDSGTYQCRVKKAPGVGMTTIRLTVVGFTGGVNITTPEQTVQEVQGETAHLPCMFTLSPEDRGPLDVEWLRLSGPNNEVMDHVVILYSSDKICDDFYPDLKGRVHFTSNDIGSGDASINITSTQLSDAGTYQCRVKQSPGVVNRNIHLAVTGFTGGVNITTPEQTVQEVQGETAHLPCMFTLSPKDRGPLFIDWMLLTGPKNEVVNHMFIVSLADKIYDGFYQDMKGRVKFTSNDLQSGDASINITNVQLSDAGTYQCEVFHGAGAAKRAIQLTVVG</sequence>
<dbReference type="Pfam" id="PF07686">
    <property type="entry name" value="V-set"/>
    <property type="match status" value="3"/>
</dbReference>
<dbReference type="SMART" id="SM00409">
    <property type="entry name" value="IG"/>
    <property type="match status" value="3"/>
</dbReference>
<feature type="chain" id="PRO_5046568915" evidence="7">
    <location>
        <begin position="20"/>
        <end position="390"/>
    </location>
</feature>
<protein>
    <submittedName>
        <fullName evidence="10">Coxsackievirus and adenovirus receptor homolog</fullName>
    </submittedName>
</protein>
<dbReference type="Proteomes" id="UP000694915">
    <property type="component" value="Unplaced"/>
</dbReference>
<evidence type="ECO:0000313" key="9">
    <source>
        <dbReference type="Proteomes" id="UP000694915"/>
    </source>
</evidence>
<reference evidence="10" key="1">
    <citation type="submission" date="2025-08" db="UniProtKB">
        <authorList>
            <consortium name="RefSeq"/>
        </authorList>
    </citation>
    <scope>IDENTIFICATION</scope>
</reference>
<keyword evidence="7" id="KW-0732">Signal</keyword>
<keyword evidence="9" id="KW-1185">Reference proteome</keyword>
<evidence type="ECO:0000256" key="7">
    <source>
        <dbReference type="SAM" id="SignalP"/>
    </source>
</evidence>
<name>A0ABM1UTT3_MICOH</name>
<evidence type="ECO:0000256" key="5">
    <source>
        <dbReference type="ARBA" id="ARBA00023768"/>
    </source>
</evidence>
<dbReference type="SMART" id="SM00408">
    <property type="entry name" value="IGc2"/>
    <property type="match status" value="3"/>
</dbReference>
<feature type="domain" description="Ig-like" evidence="8">
    <location>
        <begin position="127"/>
        <end position="262"/>
    </location>
</feature>
<evidence type="ECO:0000313" key="10">
    <source>
        <dbReference type="RefSeq" id="XP_026645395.1"/>
    </source>
</evidence>
<feature type="domain" description="Ig-like" evidence="8">
    <location>
        <begin position="283"/>
        <end position="387"/>
    </location>
</feature>
<dbReference type="PANTHER" id="PTHR44468:SF4">
    <property type="entry name" value="CAR-LIKE SOLUBLE PROTEIN"/>
    <property type="match status" value="1"/>
</dbReference>
<evidence type="ECO:0000256" key="1">
    <source>
        <dbReference type="ARBA" id="ARBA00004435"/>
    </source>
</evidence>
<feature type="domain" description="Ig-like" evidence="8">
    <location>
        <begin position="33"/>
        <end position="123"/>
    </location>
</feature>
<evidence type="ECO:0000256" key="6">
    <source>
        <dbReference type="ARBA" id="ARBA00037445"/>
    </source>
</evidence>
<evidence type="ECO:0000259" key="8">
    <source>
        <dbReference type="PROSITE" id="PS50835"/>
    </source>
</evidence>
<keyword evidence="3" id="KW-0796">Tight junction</keyword>
<comment type="function">
    <text evidence="6">Component of the epithelial apical junction complex that may function as a homophilic cell adhesion molecule and is essential for tight junction integrity. Also involved in transepithelial migration of leukocytes through adhesive interactions with JAML a transmembrane protein of the plasma membrane of leukocytes. The interaction between both receptors also mediates the activation of gamma-delta T-cells, a subpopulation of T-cells residing in epithelia and involved in tissue homeostasis and repair. Upon epithelial CXADR-binding, JAML induces downstream cell signaling events in gamma-delta T-cells through PI3-kinase and MAP kinases. It results in proliferation and production of cytokines and growth factors by T-cells that in turn stimulate epithelial tissues repair.</text>
</comment>
<keyword evidence="10" id="KW-0675">Receptor</keyword>
<dbReference type="InterPro" id="IPR052307">
    <property type="entry name" value="EJ_Adhesion_Regulator"/>
</dbReference>
<dbReference type="InterPro" id="IPR003599">
    <property type="entry name" value="Ig_sub"/>
</dbReference>
<dbReference type="InterPro" id="IPR003598">
    <property type="entry name" value="Ig_sub2"/>
</dbReference>
<dbReference type="SUPFAM" id="SSF48726">
    <property type="entry name" value="Immunoglobulin"/>
    <property type="match status" value="3"/>
</dbReference>
<dbReference type="GeneID" id="101998093"/>
<evidence type="ECO:0000256" key="3">
    <source>
        <dbReference type="ARBA" id="ARBA00022427"/>
    </source>
</evidence>
<accession>A0ABM1UTT3</accession>
<dbReference type="InterPro" id="IPR013783">
    <property type="entry name" value="Ig-like_fold"/>
</dbReference>
<gene>
    <name evidence="10" type="primary">LOC101998093</name>
</gene>
<dbReference type="PROSITE" id="PS50835">
    <property type="entry name" value="IG_LIKE"/>
    <property type="match status" value="3"/>
</dbReference>
<feature type="signal peptide" evidence="7">
    <location>
        <begin position="1"/>
        <end position="19"/>
    </location>
</feature>
<dbReference type="InterPro" id="IPR007110">
    <property type="entry name" value="Ig-like_dom"/>
</dbReference>
<evidence type="ECO:0000256" key="2">
    <source>
        <dbReference type="ARBA" id="ARBA00004536"/>
    </source>
</evidence>
<proteinExistence type="predicted"/>
<evidence type="ECO:0000256" key="4">
    <source>
        <dbReference type="ARBA" id="ARBA00022949"/>
    </source>
</evidence>
<dbReference type="Gene3D" id="2.60.40.10">
    <property type="entry name" value="Immunoglobulins"/>
    <property type="match status" value="3"/>
</dbReference>
<keyword evidence="4" id="KW-0965">Cell junction</keyword>